<evidence type="ECO:0000313" key="1">
    <source>
        <dbReference type="EMBL" id="MBW7474031.1"/>
    </source>
</evidence>
<proteinExistence type="predicted"/>
<comment type="caution">
    <text evidence="1">The sequence shown here is derived from an EMBL/GenBank/DDBJ whole genome shotgun (WGS) entry which is preliminary data.</text>
</comment>
<keyword evidence="2" id="KW-1185">Reference proteome</keyword>
<dbReference type="EMBL" id="JAHZIJ010000002">
    <property type="protein sequence ID" value="MBW7474031.1"/>
    <property type="molecule type" value="Genomic_DNA"/>
</dbReference>
<sequence>MNAFKLPMRMFNDYWIDCIYNNIIGALSVHNEDLKYLACRLQFNYYQYLPNKGYSYETISPDYLEQAWMILGMENSITKPNSIDYFYRMESLECPNDRGVHETIKALLAEGRYLFVDIDRAYFPGAAEFRKERKIHPTFLYGYNDDARVYYLSEDCVTLGVFKEYEIAYDDFFASLQSVDRSSVLIKAIALQPDSSPIDAAQIKGATISRLERMLTHVAMPDEDGALIKHCGLASIQYFADNLHSILPPISNEHIELYIPMMRPYQYQEINMTSIQYLGSSGVIDTSEADQLMSKYAGLKNEWEIFKNQMFKYLYQRSMGVPIKNTEAMFSSLREMLVNIYGIEKEASASYLQILQRAHHQMHHA</sequence>
<organism evidence="1 2">
    <name type="scientific">Paenibacillus oenotherae</name>
    <dbReference type="NCBI Taxonomy" id="1435645"/>
    <lineage>
        <taxon>Bacteria</taxon>
        <taxon>Bacillati</taxon>
        <taxon>Bacillota</taxon>
        <taxon>Bacilli</taxon>
        <taxon>Bacillales</taxon>
        <taxon>Paenibacillaceae</taxon>
        <taxon>Paenibacillus</taxon>
    </lineage>
</organism>
<dbReference type="RefSeq" id="WP_219871280.1">
    <property type="nucleotide sequence ID" value="NZ_JAHZIJ010000002.1"/>
</dbReference>
<reference evidence="1 2" key="1">
    <citation type="submission" date="2021-07" db="EMBL/GenBank/DDBJ databases">
        <title>Paenibacillus radiodurans sp. nov., isolated from the southeastern edge of Tengger Desert.</title>
        <authorList>
            <person name="Zhang G."/>
        </authorList>
    </citation>
    <scope>NUCLEOTIDE SEQUENCE [LARGE SCALE GENOMIC DNA]</scope>
    <source>
        <strain evidence="1 2">DT7-4</strain>
    </source>
</reference>
<accession>A0ABS7D2F3</accession>
<name>A0ABS7D2F3_9BACL</name>
<evidence type="ECO:0000313" key="2">
    <source>
        <dbReference type="Proteomes" id="UP000812277"/>
    </source>
</evidence>
<evidence type="ECO:0008006" key="3">
    <source>
        <dbReference type="Google" id="ProtNLM"/>
    </source>
</evidence>
<gene>
    <name evidence="1" type="ORF">K0T92_04695</name>
</gene>
<dbReference type="Proteomes" id="UP000812277">
    <property type="component" value="Unassembled WGS sequence"/>
</dbReference>
<protein>
    <recommendedName>
        <fullName evidence="3">Butirosin biosynthesis protein H N-terminal domain-containing protein</fullName>
    </recommendedName>
</protein>